<evidence type="ECO:0000313" key="5">
    <source>
        <dbReference type="Proteomes" id="UP000294335"/>
    </source>
</evidence>
<dbReference type="Pfam" id="PF00724">
    <property type="entry name" value="Oxidored_FMN"/>
    <property type="match status" value="1"/>
</dbReference>
<name>A0AAQ1SUH6_9PSED</name>
<gene>
    <name evidence="4" type="ORF">JV551A3_V1_1640159</name>
</gene>
<protein>
    <submittedName>
        <fullName evidence="4">NADH:flavin oxidoreductase/NADH oxidase</fullName>
    </submittedName>
</protein>
<dbReference type="GO" id="GO:0010181">
    <property type="term" value="F:FMN binding"/>
    <property type="evidence" value="ECO:0007669"/>
    <property type="project" value="InterPro"/>
</dbReference>
<dbReference type="InterPro" id="IPR001155">
    <property type="entry name" value="OxRdtase_FMN_N"/>
</dbReference>
<proteinExistence type="predicted"/>
<sequence length="436" mass="46459">MTTTLNNAAAVLGSPLKINGLEIKNRIILGPMSVLRPTPDGRPSAQSIAFLQRRAQGGVGLVIVGGSVATTQAWDESPFTPLIRFDKDEFVGDLKRLTDAVHVYGTPVFAQLFPSFGRMGVPRNGKWISAASPKSVNMGVAGLPDNIYIPGGRITPLPHEATVEDIKALEAGVVAAARRAKAAGFDGAEIAAHMSYFYSSFLSPLANQRTDQYGGSAQNRARALRDVVAAVRAEVGADYPLGIRMSVNDHLPGGQGPDGFAEVAAHIVKGGVDFISLSEANYDNMRVNVPSRSGTMLEFGEPQAFRKVLGPGVKLFLSSTPDPQQAADAIVDGHVDANMLARQMLADPDYAVKVLEGRVADINWCDHANSCMRRLILNVPVACHKNPEMGREHPDAERASLGQALAVWAAGNKPLMTIADKLARAKQKKQPSAASQ</sequence>
<dbReference type="AlphaFoldDB" id="A0AAQ1SUH6"/>
<accession>A0AAQ1SUH6</accession>
<dbReference type="InterPro" id="IPR013785">
    <property type="entry name" value="Aldolase_TIM"/>
</dbReference>
<keyword evidence="2" id="KW-0560">Oxidoreductase</keyword>
<evidence type="ECO:0000256" key="2">
    <source>
        <dbReference type="ARBA" id="ARBA00023002"/>
    </source>
</evidence>
<evidence type="ECO:0000313" key="4">
    <source>
        <dbReference type="EMBL" id="SPO62083.1"/>
    </source>
</evidence>
<evidence type="ECO:0000256" key="1">
    <source>
        <dbReference type="ARBA" id="ARBA00022630"/>
    </source>
</evidence>
<organism evidence="4 5">
    <name type="scientific">Pseudomonas inefficax</name>
    <dbReference type="NCBI Taxonomy" id="2078786"/>
    <lineage>
        <taxon>Bacteria</taxon>
        <taxon>Pseudomonadati</taxon>
        <taxon>Pseudomonadota</taxon>
        <taxon>Gammaproteobacteria</taxon>
        <taxon>Pseudomonadales</taxon>
        <taxon>Pseudomonadaceae</taxon>
        <taxon>Pseudomonas</taxon>
    </lineage>
</organism>
<dbReference type="PANTHER" id="PTHR43656">
    <property type="entry name" value="BINDING OXIDOREDUCTASE, PUTATIVE (AFU_ORTHOLOGUE AFUA_2G08260)-RELATED"/>
    <property type="match status" value="1"/>
</dbReference>
<dbReference type="InterPro" id="IPR051799">
    <property type="entry name" value="NADH_flavin_oxidoreductase"/>
</dbReference>
<comment type="caution">
    <text evidence="4">The sequence shown here is derived from an EMBL/GenBank/DDBJ whole genome shotgun (WGS) entry which is preliminary data.</text>
</comment>
<dbReference type="PANTHER" id="PTHR43656:SF2">
    <property type="entry name" value="BINDING OXIDOREDUCTASE, PUTATIVE (AFU_ORTHOLOGUE AFUA_2G08260)-RELATED"/>
    <property type="match status" value="1"/>
</dbReference>
<feature type="domain" description="NADH:flavin oxidoreductase/NADH oxidase N-terminal" evidence="3">
    <location>
        <begin position="14"/>
        <end position="358"/>
    </location>
</feature>
<dbReference type="RefSeq" id="WP_133971274.1">
    <property type="nucleotide sequence ID" value="NZ_OPYN01000164.1"/>
</dbReference>
<dbReference type="Gene3D" id="3.20.20.70">
    <property type="entry name" value="Aldolase class I"/>
    <property type="match status" value="1"/>
</dbReference>
<keyword evidence="1" id="KW-0285">Flavoprotein</keyword>
<dbReference type="Proteomes" id="UP000294335">
    <property type="component" value="Unassembled WGS sequence"/>
</dbReference>
<reference evidence="4 5" key="1">
    <citation type="submission" date="2018-02" db="EMBL/GenBank/DDBJ databases">
        <authorList>
            <person name="Dubost A."/>
        </authorList>
    </citation>
    <scope>NUCLEOTIDE SEQUENCE [LARGE SCALE GENOMIC DNA]</scope>
    <source>
        <strain evidence="5">JV551A3</strain>
    </source>
</reference>
<dbReference type="EMBL" id="OPYN01000164">
    <property type="protein sequence ID" value="SPO62083.1"/>
    <property type="molecule type" value="Genomic_DNA"/>
</dbReference>
<evidence type="ECO:0000259" key="3">
    <source>
        <dbReference type="Pfam" id="PF00724"/>
    </source>
</evidence>
<dbReference type="SUPFAM" id="SSF51395">
    <property type="entry name" value="FMN-linked oxidoreductases"/>
    <property type="match status" value="1"/>
</dbReference>
<keyword evidence="5" id="KW-1185">Reference proteome</keyword>
<dbReference type="GO" id="GO:0016491">
    <property type="term" value="F:oxidoreductase activity"/>
    <property type="evidence" value="ECO:0007669"/>
    <property type="project" value="UniProtKB-KW"/>
</dbReference>